<proteinExistence type="predicted"/>
<organism evidence="3 4">
    <name type="scientific">Pichia membranifaciens NRRL Y-2026</name>
    <dbReference type="NCBI Taxonomy" id="763406"/>
    <lineage>
        <taxon>Eukaryota</taxon>
        <taxon>Fungi</taxon>
        <taxon>Dikarya</taxon>
        <taxon>Ascomycota</taxon>
        <taxon>Saccharomycotina</taxon>
        <taxon>Pichiomycetes</taxon>
        <taxon>Pichiales</taxon>
        <taxon>Pichiaceae</taxon>
        <taxon>Pichia</taxon>
    </lineage>
</organism>
<dbReference type="GeneID" id="30176477"/>
<feature type="domain" description="Chromatin assembly factor 1 subunit A dimerization" evidence="2">
    <location>
        <begin position="428"/>
        <end position="525"/>
    </location>
</feature>
<dbReference type="PANTHER" id="PTHR35711">
    <property type="entry name" value="EXPRESSED PROTEIN"/>
    <property type="match status" value="1"/>
</dbReference>
<dbReference type="Proteomes" id="UP000094455">
    <property type="component" value="Unassembled WGS sequence"/>
</dbReference>
<keyword evidence="4" id="KW-1185">Reference proteome</keyword>
<dbReference type="Pfam" id="PF12253">
    <property type="entry name" value="CAF1A_dimeriz"/>
    <property type="match status" value="1"/>
</dbReference>
<evidence type="ECO:0000256" key="1">
    <source>
        <dbReference type="SAM" id="MobiDB-lite"/>
    </source>
</evidence>
<sequence length="749" mass="85246">MLTTTLAGEPFNLMTVVKDDMIVNETHSQGEQDTLNAHSKTVQKQKGKQKQMSIEFFASPMRKKHRADNELSHTKVLKRPKLETSHEKNGSSSIASEVIEIEIGGKDQKTHGENNNDDEDQEESEESIDQEIMDLATESDHEEIENVEAADAEKSQSELRKLKREQEREQKQLQKQIEEEKKRVLKQQKKEEEAERRRLKKEKEEEERRSKREKIEAEREAKRQQKEREKEEKQKKREEEAKLKEEKRKREEEEKTKKKEELERKRHEKILEKQKLEEEKEQKKLEEEEKIKKRSITNFFKVKPTLSDGNVESTANSLTNSQTTGILVAAQVQKVNTEESEKSEFQQYFLPFYVKPNAKLAETIKKEISSKWDEFLKSPSSFIDEPRKVSKEKPIFEGKTERAFDVLKCLNAGSMNEANRLFREVPLRYIKFYEKKQPPYFGTFSYTMSDVEEPGLDLRLQPWSKITLKRSSGAVDIEEAPAGEEAVINYEYDSELEGENAEGEDDEDGEDLDSADEEDDDDDEAGSSDIDEFVEKDSAEVTSGERESEGSGGQMKKRRVIGPLVPALRHCQDEIADGDEFGEYFTTLRWERMNSDIDFPIDPFKNYWKKQGSTKTEKEENVPSTSMQGKTLTSALMSGAKNSEASATSSKAAAAAAATGSTVPLGVKKKVITNAEHVRILLAFVDSHKTLSLNTLAELAVKDGASQGVLGDYSRAVVKNTVKANASFDKKNGWQVLADGAVDTRGVGV</sequence>
<dbReference type="InterPro" id="IPR022043">
    <property type="entry name" value="CAF1A_DD"/>
</dbReference>
<feature type="compositionally biased region" description="Basic and acidic residues" evidence="1">
    <location>
        <begin position="103"/>
        <end position="114"/>
    </location>
</feature>
<dbReference type="PANTHER" id="PTHR35711:SF1">
    <property type="entry name" value="ECTODERMAL, ISOFORM F"/>
    <property type="match status" value="1"/>
</dbReference>
<feature type="compositionally biased region" description="Acidic residues" evidence="1">
    <location>
        <begin position="495"/>
        <end position="532"/>
    </location>
</feature>
<gene>
    <name evidence="3" type="ORF">PICMEDRAFT_114255</name>
</gene>
<feature type="compositionally biased region" description="Acidic residues" evidence="1">
    <location>
        <begin position="140"/>
        <end position="150"/>
    </location>
</feature>
<evidence type="ECO:0000313" key="3">
    <source>
        <dbReference type="EMBL" id="ODQ47488.1"/>
    </source>
</evidence>
<dbReference type="EMBL" id="KV454002">
    <property type="protein sequence ID" value="ODQ47488.1"/>
    <property type="molecule type" value="Genomic_DNA"/>
</dbReference>
<dbReference type="STRING" id="763406.A0A1E3NP70"/>
<dbReference type="OrthoDB" id="79480at2759"/>
<dbReference type="RefSeq" id="XP_019018601.1">
    <property type="nucleotide sequence ID" value="XM_019159790.1"/>
</dbReference>
<name>A0A1E3NP70_9ASCO</name>
<protein>
    <recommendedName>
        <fullName evidence="2">Chromatin assembly factor 1 subunit A dimerization domain-containing protein</fullName>
    </recommendedName>
</protein>
<feature type="compositionally biased region" description="Basic and acidic residues" evidence="1">
    <location>
        <begin position="533"/>
        <end position="549"/>
    </location>
</feature>
<feature type="compositionally biased region" description="Acidic residues" evidence="1">
    <location>
        <begin position="115"/>
        <end position="132"/>
    </location>
</feature>
<feature type="region of interest" description="Disordered" evidence="1">
    <location>
        <begin position="495"/>
        <end position="558"/>
    </location>
</feature>
<feature type="compositionally biased region" description="Polar residues" evidence="1">
    <location>
        <begin position="27"/>
        <end position="40"/>
    </location>
</feature>
<evidence type="ECO:0000313" key="4">
    <source>
        <dbReference type="Proteomes" id="UP000094455"/>
    </source>
</evidence>
<feature type="compositionally biased region" description="Basic and acidic residues" evidence="1">
    <location>
        <begin position="151"/>
        <end position="290"/>
    </location>
</feature>
<feature type="compositionally biased region" description="Basic and acidic residues" evidence="1">
    <location>
        <begin position="80"/>
        <end position="89"/>
    </location>
</feature>
<reference evidence="3 4" key="1">
    <citation type="journal article" date="2016" name="Proc. Natl. Acad. Sci. U.S.A.">
        <title>Comparative genomics of biotechnologically important yeasts.</title>
        <authorList>
            <person name="Riley R."/>
            <person name="Haridas S."/>
            <person name="Wolfe K.H."/>
            <person name="Lopes M.R."/>
            <person name="Hittinger C.T."/>
            <person name="Goeker M."/>
            <person name="Salamov A.A."/>
            <person name="Wisecaver J.H."/>
            <person name="Long T.M."/>
            <person name="Calvey C.H."/>
            <person name="Aerts A.L."/>
            <person name="Barry K.W."/>
            <person name="Choi C."/>
            <person name="Clum A."/>
            <person name="Coughlan A.Y."/>
            <person name="Deshpande S."/>
            <person name="Douglass A.P."/>
            <person name="Hanson S.J."/>
            <person name="Klenk H.-P."/>
            <person name="LaButti K.M."/>
            <person name="Lapidus A."/>
            <person name="Lindquist E.A."/>
            <person name="Lipzen A.M."/>
            <person name="Meier-Kolthoff J.P."/>
            <person name="Ohm R.A."/>
            <person name="Otillar R.P."/>
            <person name="Pangilinan J.L."/>
            <person name="Peng Y."/>
            <person name="Rokas A."/>
            <person name="Rosa C.A."/>
            <person name="Scheuner C."/>
            <person name="Sibirny A.A."/>
            <person name="Slot J.C."/>
            <person name="Stielow J.B."/>
            <person name="Sun H."/>
            <person name="Kurtzman C.P."/>
            <person name="Blackwell M."/>
            <person name="Grigoriev I.V."/>
            <person name="Jeffries T.W."/>
        </authorList>
    </citation>
    <scope>NUCLEOTIDE SEQUENCE [LARGE SCALE GENOMIC DNA]</scope>
    <source>
        <strain evidence="3 4">NRRL Y-2026</strain>
    </source>
</reference>
<feature type="compositionally biased region" description="Low complexity" evidence="1">
    <location>
        <begin position="90"/>
        <end position="102"/>
    </location>
</feature>
<evidence type="ECO:0000259" key="2">
    <source>
        <dbReference type="Pfam" id="PF12253"/>
    </source>
</evidence>
<feature type="region of interest" description="Disordered" evidence="1">
    <location>
        <begin position="27"/>
        <end position="290"/>
    </location>
</feature>
<accession>A0A1E3NP70</accession>
<dbReference type="AlphaFoldDB" id="A0A1E3NP70"/>